<dbReference type="STRING" id="643562.Daes_0169"/>
<feature type="transmembrane region" description="Helical" evidence="1">
    <location>
        <begin position="12"/>
        <end position="29"/>
    </location>
</feature>
<dbReference type="PANTHER" id="PTHR12277:SF81">
    <property type="entry name" value="PROTEIN ABHD13"/>
    <property type="match status" value="1"/>
</dbReference>
<dbReference type="SUPFAM" id="SSF53474">
    <property type="entry name" value="alpha/beta-Hydrolases"/>
    <property type="match status" value="1"/>
</dbReference>
<dbReference type="PANTHER" id="PTHR12277">
    <property type="entry name" value="ALPHA/BETA HYDROLASE DOMAIN-CONTAINING PROTEIN"/>
    <property type="match status" value="1"/>
</dbReference>
<evidence type="ECO:0000256" key="1">
    <source>
        <dbReference type="SAM" id="Phobius"/>
    </source>
</evidence>
<dbReference type="EMBL" id="CP002431">
    <property type="protein sequence ID" value="ADU61196.1"/>
    <property type="molecule type" value="Genomic_DNA"/>
</dbReference>
<dbReference type="GO" id="GO:0016787">
    <property type="term" value="F:hydrolase activity"/>
    <property type="evidence" value="ECO:0007669"/>
    <property type="project" value="UniProtKB-KW"/>
</dbReference>
<feature type="domain" description="AB hydrolase-1" evidence="2">
    <location>
        <begin position="79"/>
        <end position="212"/>
    </location>
</feature>
<reference evidence="4" key="1">
    <citation type="submission" date="2010-12" db="EMBL/GenBank/DDBJ databases">
        <title>Complete sequence of Desulfovibrio aespoeensis Aspo-2.</title>
        <authorList>
            <consortium name="US DOE Joint Genome Institute"/>
            <person name="Lucas S."/>
            <person name="Copeland A."/>
            <person name="Lapidus A."/>
            <person name="Cheng J.-F."/>
            <person name="Goodwin L."/>
            <person name="Pitluck S."/>
            <person name="Chertkov O."/>
            <person name="Misra M."/>
            <person name="Detter J.C."/>
            <person name="Han C."/>
            <person name="Tapia R."/>
            <person name="Land M."/>
            <person name="Hauser L."/>
            <person name="Kyrpides N."/>
            <person name="Ivanova N."/>
            <person name="Ovchinnikova G."/>
            <person name="Pedersen K."/>
            <person name="Jagevall S."/>
            <person name="Hazen T."/>
            <person name="Woyke T."/>
        </authorList>
    </citation>
    <scope>NUCLEOTIDE SEQUENCE [LARGE SCALE GENOMIC DNA]</scope>
    <source>
        <strain evidence="4">ATCC 700646 / DSM 10631 / Aspo-2</strain>
    </source>
</reference>
<keyword evidence="4" id="KW-1185">Reference proteome</keyword>
<keyword evidence="3" id="KW-0378">Hydrolase</keyword>
<reference evidence="3 4" key="2">
    <citation type="journal article" date="2014" name="Genome Announc.">
        <title>Complete Genome Sequence of the Subsurface, Mesophilic Sulfate-Reducing Bacterium Desulfovibrio aespoeensis Aspo-2.</title>
        <authorList>
            <person name="Pedersen K."/>
            <person name="Bengtsson A."/>
            <person name="Edlund J."/>
            <person name="Rabe L."/>
            <person name="Hazen T."/>
            <person name="Chakraborty R."/>
            <person name="Goodwin L."/>
            <person name="Shapiro N."/>
        </authorList>
    </citation>
    <scope>NUCLEOTIDE SEQUENCE [LARGE SCALE GENOMIC DNA]</scope>
    <source>
        <strain evidence="4">ATCC 700646 / DSM 10631 / Aspo-2</strain>
    </source>
</reference>
<gene>
    <name evidence="3" type="ordered locus">Daes_0169</name>
</gene>
<dbReference type="AlphaFoldDB" id="E6VV45"/>
<evidence type="ECO:0000259" key="2">
    <source>
        <dbReference type="Pfam" id="PF00561"/>
    </source>
</evidence>
<dbReference type="eggNOG" id="COG1073">
    <property type="taxonomic scope" value="Bacteria"/>
</dbReference>
<keyword evidence="1" id="KW-0812">Transmembrane</keyword>
<name>E6VV45_PSEA9</name>
<sequence length="295" mass="31740">MYVPAMTTLLKIVAVLAAAYVCLTVWVYLSQRRLLYQPTRTVTATPADIGLAYEDVRLVNALGTELHGWWLPHPQARFTLLFCHGNGGNVSHRLHSLRLFHDLGLSVLIFDYSGYGRSLGEPSEVATRADARAAWDWLAQRGIDPGSVILFGRSLGGAVAARLAADVVADVAAEGTPVAGLILESTFTSVPDMGARLYPWLPVRLLVRDRYDSTRALAGLQTPALFIHSPDDEIVPHALGLALYDGYQGPKSFLALTGGHNDGFLLSGQDYVAGLVRFLAGLQVRAPGPGAENPA</sequence>
<dbReference type="HOGENOM" id="CLU_029375_2_1_7"/>
<dbReference type="Gene3D" id="3.40.50.1820">
    <property type="entry name" value="alpha/beta hydrolase"/>
    <property type="match status" value="1"/>
</dbReference>
<evidence type="ECO:0000313" key="3">
    <source>
        <dbReference type="EMBL" id="ADU61196.1"/>
    </source>
</evidence>
<dbReference type="Proteomes" id="UP000002191">
    <property type="component" value="Chromosome"/>
</dbReference>
<keyword evidence="1" id="KW-1133">Transmembrane helix</keyword>
<accession>E6VV45</accession>
<keyword evidence="1" id="KW-0472">Membrane</keyword>
<dbReference type="KEGG" id="das:Daes_0169"/>
<organism evidence="3 4">
    <name type="scientific">Pseudodesulfovibrio aespoeensis (strain ATCC 700646 / DSM 10631 / Aspo-2)</name>
    <name type="common">Desulfovibrio aespoeensis</name>
    <dbReference type="NCBI Taxonomy" id="643562"/>
    <lineage>
        <taxon>Bacteria</taxon>
        <taxon>Pseudomonadati</taxon>
        <taxon>Thermodesulfobacteriota</taxon>
        <taxon>Desulfovibrionia</taxon>
        <taxon>Desulfovibrionales</taxon>
        <taxon>Desulfovibrionaceae</taxon>
    </lineage>
</organism>
<proteinExistence type="predicted"/>
<evidence type="ECO:0000313" key="4">
    <source>
        <dbReference type="Proteomes" id="UP000002191"/>
    </source>
</evidence>
<dbReference type="Pfam" id="PF00561">
    <property type="entry name" value="Abhydrolase_1"/>
    <property type="match status" value="1"/>
</dbReference>
<dbReference type="InterPro" id="IPR000073">
    <property type="entry name" value="AB_hydrolase_1"/>
</dbReference>
<protein>
    <submittedName>
        <fullName evidence="3">Alpha/beta hydrolase fold protein</fullName>
    </submittedName>
</protein>
<dbReference type="InterPro" id="IPR029058">
    <property type="entry name" value="AB_hydrolase_fold"/>
</dbReference>